<feature type="region of interest" description="Disordered" evidence="1">
    <location>
        <begin position="107"/>
        <end position="127"/>
    </location>
</feature>
<dbReference type="EMBL" id="VOIH02000004">
    <property type="protein sequence ID" value="KAF3448889.1"/>
    <property type="molecule type" value="Genomic_DNA"/>
</dbReference>
<comment type="caution">
    <text evidence="2">The sequence shown here is derived from an EMBL/GenBank/DDBJ whole genome shotgun (WGS) entry which is preliminary data.</text>
</comment>
<dbReference type="Proteomes" id="UP000796880">
    <property type="component" value="Unassembled WGS sequence"/>
</dbReference>
<feature type="region of interest" description="Disordered" evidence="1">
    <location>
        <begin position="36"/>
        <end position="77"/>
    </location>
</feature>
<evidence type="ECO:0000313" key="2">
    <source>
        <dbReference type="EMBL" id="KAF3448889.1"/>
    </source>
</evidence>
<feature type="compositionally biased region" description="Polar residues" evidence="1">
    <location>
        <begin position="107"/>
        <end position="124"/>
    </location>
</feature>
<reference evidence="2" key="1">
    <citation type="submission" date="2020-03" db="EMBL/GenBank/DDBJ databases">
        <title>A high-quality chromosome-level genome assembly of a woody plant with both climbing and erect habits, Rhamnella rubrinervis.</title>
        <authorList>
            <person name="Lu Z."/>
            <person name="Yang Y."/>
            <person name="Zhu X."/>
            <person name="Sun Y."/>
        </authorList>
    </citation>
    <scope>NUCLEOTIDE SEQUENCE</scope>
    <source>
        <strain evidence="2">BYM</strain>
        <tissue evidence="2">Leaf</tissue>
    </source>
</reference>
<feature type="compositionally biased region" description="Basic and acidic residues" evidence="1">
    <location>
        <begin position="36"/>
        <end position="51"/>
    </location>
</feature>
<evidence type="ECO:0000313" key="3">
    <source>
        <dbReference type="Proteomes" id="UP000796880"/>
    </source>
</evidence>
<feature type="compositionally biased region" description="Low complexity" evidence="1">
    <location>
        <begin position="55"/>
        <end position="67"/>
    </location>
</feature>
<name>A0A8K0HBK3_9ROSA</name>
<protein>
    <submittedName>
        <fullName evidence="2">Uncharacterized protein</fullName>
    </submittedName>
</protein>
<evidence type="ECO:0000256" key="1">
    <source>
        <dbReference type="SAM" id="MobiDB-lite"/>
    </source>
</evidence>
<organism evidence="2 3">
    <name type="scientific">Rhamnella rubrinervis</name>
    <dbReference type="NCBI Taxonomy" id="2594499"/>
    <lineage>
        <taxon>Eukaryota</taxon>
        <taxon>Viridiplantae</taxon>
        <taxon>Streptophyta</taxon>
        <taxon>Embryophyta</taxon>
        <taxon>Tracheophyta</taxon>
        <taxon>Spermatophyta</taxon>
        <taxon>Magnoliopsida</taxon>
        <taxon>eudicotyledons</taxon>
        <taxon>Gunneridae</taxon>
        <taxon>Pentapetalae</taxon>
        <taxon>rosids</taxon>
        <taxon>fabids</taxon>
        <taxon>Rosales</taxon>
        <taxon>Rhamnaceae</taxon>
        <taxon>rhamnoid group</taxon>
        <taxon>Rhamneae</taxon>
        <taxon>Rhamnella</taxon>
    </lineage>
</organism>
<sequence length="272" mass="30155">MESKEEGDSFVTADETERDIIEEVVDVVDFQIKVDKLKDIGGEESGEDKSSTSDSKLPISSSLLHSSPPHRPTETNLNEPFTWLASKEERHRLVKLFKLQKEEIANQHDTQSGIGPSTTSFTPQVNPPCQPTSSLGRNFKMNPSNEENPFRADYNISSSIKIQVPESGETITHHSPMDKFPMEFRLNVIGSKRLYPPIVDLTGIARASCRKWLILKGIVLPPAYLTCSMKSVNQGNVPQDKAGLTANAIDFSEGNLQGQSRYLVEKEGGEIP</sequence>
<keyword evidence="3" id="KW-1185">Reference proteome</keyword>
<accession>A0A8K0HBK3</accession>
<gene>
    <name evidence="2" type="ORF">FNV43_RR09605</name>
</gene>
<dbReference type="AlphaFoldDB" id="A0A8K0HBK3"/>
<proteinExistence type="predicted"/>